<feature type="binding site" evidence="14">
    <location>
        <position position="427"/>
    </location>
    <ligand>
        <name>ATP</name>
        <dbReference type="ChEBI" id="CHEBI:30616"/>
    </ligand>
</feature>
<comment type="similarity">
    <text evidence="1 14 16">Belongs to the ATP-dependent DNA ligase family.</text>
</comment>
<dbReference type="InterPro" id="IPR012309">
    <property type="entry name" value="DNA_ligase_ATP-dep_C"/>
</dbReference>
<keyword evidence="2 14" id="KW-0436">Ligase</keyword>
<dbReference type="STRING" id="1798370.A2Z00_03230"/>
<keyword evidence="12 14" id="KW-0131">Cell cycle</keyword>
<keyword evidence="4 14" id="KW-0235">DNA replication</keyword>
<feature type="binding site" evidence="14">
    <location>
        <position position="421"/>
    </location>
    <ligand>
        <name>ATP</name>
        <dbReference type="ChEBI" id="CHEBI:30616"/>
    </ligand>
</feature>
<feature type="binding site" evidence="14">
    <location>
        <position position="254"/>
    </location>
    <ligand>
        <name>ATP</name>
        <dbReference type="ChEBI" id="CHEBI:30616"/>
    </ligand>
</feature>
<dbReference type="Proteomes" id="UP000177268">
    <property type="component" value="Unassembled WGS sequence"/>
</dbReference>
<dbReference type="GO" id="GO:0046872">
    <property type="term" value="F:metal ion binding"/>
    <property type="evidence" value="ECO:0007669"/>
    <property type="project" value="UniProtKB-KW"/>
</dbReference>
<comment type="function">
    <text evidence="14">DNA ligase that seals nicks in double-stranded DNA during DNA replication, DNA recombination and DNA repair.</text>
</comment>
<keyword evidence="7 14" id="KW-0227">DNA damage</keyword>
<feature type="binding site" evidence="14">
    <location>
        <position position="306"/>
    </location>
    <ligand>
        <name>ATP</name>
        <dbReference type="ChEBI" id="CHEBI:30616"/>
    </ligand>
</feature>
<dbReference type="Gene3D" id="2.40.50.140">
    <property type="entry name" value="Nucleic acid-binding proteins"/>
    <property type="match status" value="1"/>
</dbReference>
<evidence type="ECO:0000256" key="12">
    <source>
        <dbReference type="ARBA" id="ARBA00023306"/>
    </source>
</evidence>
<evidence type="ECO:0000256" key="16">
    <source>
        <dbReference type="RuleBase" id="RU004196"/>
    </source>
</evidence>
<dbReference type="PROSITE" id="PS50160">
    <property type="entry name" value="DNA_LIGASE_A3"/>
    <property type="match status" value="1"/>
</dbReference>
<dbReference type="PROSITE" id="PS00697">
    <property type="entry name" value="DNA_LIGASE_A1"/>
    <property type="match status" value="1"/>
</dbReference>
<evidence type="ECO:0000259" key="17">
    <source>
        <dbReference type="PROSITE" id="PS50160"/>
    </source>
</evidence>
<dbReference type="SUPFAM" id="SSF56091">
    <property type="entry name" value="DNA ligase/mRNA capping enzyme, catalytic domain"/>
    <property type="match status" value="1"/>
</dbReference>
<dbReference type="SUPFAM" id="SSF117018">
    <property type="entry name" value="ATP-dependent DNA ligase DNA-binding domain"/>
    <property type="match status" value="1"/>
</dbReference>
<feature type="binding site" evidence="14">
    <location>
        <position position="247"/>
    </location>
    <ligand>
        <name>ATP</name>
        <dbReference type="ChEBI" id="CHEBI:30616"/>
    </ligand>
</feature>
<evidence type="ECO:0000256" key="1">
    <source>
        <dbReference type="ARBA" id="ARBA00007572"/>
    </source>
</evidence>
<keyword evidence="3 14" id="KW-0132">Cell division</keyword>
<evidence type="ECO:0000256" key="11">
    <source>
        <dbReference type="ARBA" id="ARBA00023204"/>
    </source>
</evidence>
<comment type="caution">
    <text evidence="18">The sequence shown here is derived from an EMBL/GenBank/DDBJ whole genome shotgun (WGS) entry which is preliminary data.</text>
</comment>
<reference evidence="18 19" key="1">
    <citation type="journal article" date="2016" name="Nat. Commun.">
        <title>Thousands of microbial genomes shed light on interconnected biogeochemical processes in an aquifer system.</title>
        <authorList>
            <person name="Anantharaman K."/>
            <person name="Brown C.T."/>
            <person name="Hug L.A."/>
            <person name="Sharon I."/>
            <person name="Castelle C.J."/>
            <person name="Probst A.J."/>
            <person name="Thomas B.C."/>
            <person name="Singh A."/>
            <person name="Wilkins M.J."/>
            <person name="Karaoz U."/>
            <person name="Brodie E.L."/>
            <person name="Williams K.H."/>
            <person name="Hubbard S.S."/>
            <person name="Banfield J.F."/>
        </authorList>
    </citation>
    <scope>NUCLEOTIDE SEQUENCE [LARGE SCALE GENOMIC DNA]</scope>
</reference>
<keyword evidence="6 14" id="KW-0547">Nucleotide-binding</keyword>
<evidence type="ECO:0000313" key="19">
    <source>
        <dbReference type="Proteomes" id="UP000177268"/>
    </source>
</evidence>
<dbReference type="GO" id="GO:0005524">
    <property type="term" value="F:ATP binding"/>
    <property type="evidence" value="ECO:0007669"/>
    <property type="project" value="UniProtKB-UniRule"/>
</dbReference>
<sequence>MKFSDLAQYFKKLEGTASRNAMTEILAELFHHASHEEIGKMCYLLQGRVVPLYEAIEFGIADKFMIRAIAKAYGVEVSQVVRIFKKEGDLGVAAEACSHASKQDATKSMTVGAVYDVLLVMAKEGGLGSQEKKIDMLANLLLSVDALSARYLVRIPLDKLRLGFSDMTILDALSWMLTGDKSARESLEGAYNVRPDIGFIAQTLKKDGIKGLSHVKAHVGAPILASLCQRIPTADEMIEKMGEVAVEPKYDGVRVQIHYQAMSKVKGQKAKVNTYSRNLENTSAMFPELSDIGTQLHAEEVILDSEAVGLDPKTGKLIAFQETMTRKRKHGIEEARGNVPLKFFVFDILYKDGKDLLGEPLSKRREILEQTVKKGNLLMISPQMVTRTPAALRAYHDEQLAKGLEGAVVKKWISPYEPGRRGYSWVKFKQEEGKTGKLTDTIDAVIMGYSQGEGKRSGFGIGMFLVGVRKGDQFVTVTKVGTGVSDELWKDLYTKLHKIKVDSQPKEYIDVNKLLAPAIWVRPEIVVEIAGDDLTRSPTHGAGVAVRFPRLVRIRTDKSPAQVTTVAEVLGMYRNQGTYAKR</sequence>
<dbReference type="InterPro" id="IPR012310">
    <property type="entry name" value="DNA_ligase_ATP-dep_cent"/>
</dbReference>
<dbReference type="Pfam" id="PF04679">
    <property type="entry name" value="DNA_ligase_A_C"/>
    <property type="match status" value="1"/>
</dbReference>
<dbReference type="CDD" id="cd07901">
    <property type="entry name" value="Adenylation_DNA_ligase_Arch_LigB"/>
    <property type="match status" value="1"/>
</dbReference>
<proteinExistence type="inferred from homology"/>
<evidence type="ECO:0000256" key="5">
    <source>
        <dbReference type="ARBA" id="ARBA00022723"/>
    </source>
</evidence>
<evidence type="ECO:0000256" key="14">
    <source>
        <dbReference type="HAMAP-Rule" id="MF_00407"/>
    </source>
</evidence>
<comment type="catalytic activity">
    <reaction evidence="13 14 15">
        <text>ATP + (deoxyribonucleotide)n-3'-hydroxyl + 5'-phospho-(deoxyribonucleotide)m = (deoxyribonucleotide)n+m + AMP + diphosphate.</text>
        <dbReference type="EC" id="6.5.1.1"/>
    </reaction>
</comment>
<evidence type="ECO:0000256" key="8">
    <source>
        <dbReference type="ARBA" id="ARBA00022840"/>
    </source>
</evidence>
<dbReference type="Gene3D" id="3.30.470.30">
    <property type="entry name" value="DNA ligase/mRNA capping enzyme"/>
    <property type="match status" value="1"/>
</dbReference>
<accession>A0A1F5ZHZ2</accession>
<dbReference type="GO" id="GO:0006273">
    <property type="term" value="P:lagging strand elongation"/>
    <property type="evidence" value="ECO:0007669"/>
    <property type="project" value="TreeGrafter"/>
</dbReference>
<dbReference type="AlphaFoldDB" id="A0A1F5ZHZ2"/>
<name>A0A1F5ZHZ2_9BACT</name>
<comment type="cofactor">
    <cofactor evidence="14">
        <name>Mg(2+)</name>
        <dbReference type="ChEBI" id="CHEBI:18420"/>
    </cofactor>
</comment>
<dbReference type="GO" id="GO:0051301">
    <property type="term" value="P:cell division"/>
    <property type="evidence" value="ECO:0007669"/>
    <property type="project" value="UniProtKB-KW"/>
</dbReference>
<keyword evidence="5 14" id="KW-0479">Metal-binding</keyword>
<feature type="active site" description="N6-AMP-lysine intermediate" evidence="14">
    <location>
        <position position="249"/>
    </location>
</feature>
<dbReference type="GO" id="GO:0071897">
    <property type="term" value="P:DNA biosynthetic process"/>
    <property type="evidence" value="ECO:0007669"/>
    <property type="project" value="InterPro"/>
</dbReference>
<feature type="domain" description="ATP-dependent DNA ligase family profile" evidence="17">
    <location>
        <begin position="334"/>
        <end position="458"/>
    </location>
</feature>
<dbReference type="InterPro" id="IPR050191">
    <property type="entry name" value="ATP-dep_DNA_ligase"/>
</dbReference>
<evidence type="ECO:0000256" key="7">
    <source>
        <dbReference type="ARBA" id="ARBA00022763"/>
    </source>
</evidence>
<evidence type="ECO:0000256" key="9">
    <source>
        <dbReference type="ARBA" id="ARBA00022842"/>
    </source>
</evidence>
<dbReference type="InterPro" id="IPR016059">
    <property type="entry name" value="DNA_ligase_ATP-dep_CS"/>
</dbReference>
<keyword evidence="9 14" id="KW-0460">Magnesium</keyword>
<dbReference type="Gene3D" id="1.10.3260.10">
    <property type="entry name" value="DNA ligase, ATP-dependent, N-terminal domain"/>
    <property type="match status" value="1"/>
</dbReference>
<evidence type="ECO:0000256" key="13">
    <source>
        <dbReference type="ARBA" id="ARBA00034003"/>
    </source>
</evidence>
<feature type="binding site" evidence="14">
    <location>
        <position position="277"/>
    </location>
    <ligand>
        <name>ATP</name>
        <dbReference type="ChEBI" id="CHEBI:30616"/>
    </ligand>
</feature>
<evidence type="ECO:0000256" key="4">
    <source>
        <dbReference type="ARBA" id="ARBA00022705"/>
    </source>
</evidence>
<dbReference type="GO" id="GO:0006310">
    <property type="term" value="P:DNA recombination"/>
    <property type="evidence" value="ECO:0007669"/>
    <property type="project" value="UniProtKB-UniRule"/>
</dbReference>
<dbReference type="Pfam" id="PF01068">
    <property type="entry name" value="DNA_ligase_A_M"/>
    <property type="match status" value="1"/>
</dbReference>
<keyword evidence="11 14" id="KW-0234">DNA repair</keyword>
<dbReference type="GO" id="GO:0006281">
    <property type="term" value="P:DNA repair"/>
    <property type="evidence" value="ECO:0007669"/>
    <property type="project" value="UniProtKB-UniRule"/>
</dbReference>
<protein>
    <recommendedName>
        <fullName evidence="14">Probable DNA ligase</fullName>
        <ecNumber evidence="14">6.5.1.1</ecNumber>
    </recommendedName>
    <alternativeName>
        <fullName evidence="14">Polydeoxyribonucleotide synthase [ATP]</fullName>
    </alternativeName>
</protein>
<dbReference type="GO" id="GO:0003910">
    <property type="term" value="F:DNA ligase (ATP) activity"/>
    <property type="evidence" value="ECO:0007669"/>
    <property type="project" value="UniProtKB-UniRule"/>
</dbReference>
<organism evidence="18 19">
    <name type="scientific">Candidatus Gottesmanbacteria bacterium RBG_13_45_10</name>
    <dbReference type="NCBI Taxonomy" id="1798370"/>
    <lineage>
        <taxon>Bacteria</taxon>
        <taxon>Candidatus Gottesmaniibacteriota</taxon>
    </lineage>
</organism>
<evidence type="ECO:0000256" key="3">
    <source>
        <dbReference type="ARBA" id="ARBA00022618"/>
    </source>
</evidence>
<dbReference type="PANTHER" id="PTHR45674">
    <property type="entry name" value="DNA LIGASE 1/3 FAMILY MEMBER"/>
    <property type="match status" value="1"/>
</dbReference>
<dbReference type="PROSITE" id="PS00333">
    <property type="entry name" value="DNA_LIGASE_A2"/>
    <property type="match status" value="1"/>
</dbReference>
<evidence type="ECO:0000256" key="15">
    <source>
        <dbReference type="RuleBase" id="RU000617"/>
    </source>
</evidence>
<dbReference type="SUPFAM" id="SSF50249">
    <property type="entry name" value="Nucleic acid-binding proteins"/>
    <property type="match status" value="1"/>
</dbReference>
<dbReference type="FunFam" id="1.10.3260.10:FF:000007">
    <property type="entry name" value="DNA ligase"/>
    <property type="match status" value="1"/>
</dbReference>
<gene>
    <name evidence="14" type="primary">lig</name>
    <name evidence="18" type="ORF">A2Z00_03230</name>
</gene>
<dbReference type="InterPro" id="IPR000977">
    <property type="entry name" value="DNA_ligase_ATP-dep"/>
</dbReference>
<evidence type="ECO:0000256" key="6">
    <source>
        <dbReference type="ARBA" id="ARBA00022741"/>
    </source>
</evidence>
<dbReference type="EC" id="6.5.1.1" evidence="14"/>
<dbReference type="InterPro" id="IPR012308">
    <property type="entry name" value="DNA_ligase_ATP-dep_N"/>
</dbReference>
<evidence type="ECO:0000313" key="18">
    <source>
        <dbReference type="EMBL" id="OGG12021.1"/>
    </source>
</evidence>
<feature type="binding site" evidence="14">
    <location>
        <position position="346"/>
    </location>
    <ligand>
        <name>ATP</name>
        <dbReference type="ChEBI" id="CHEBI:30616"/>
    </ligand>
</feature>
<dbReference type="HAMAP" id="MF_00407">
    <property type="entry name" value="DNA_ligase"/>
    <property type="match status" value="1"/>
</dbReference>
<dbReference type="InterPro" id="IPR036599">
    <property type="entry name" value="DNA_ligase_N_sf"/>
</dbReference>
<dbReference type="NCBIfam" id="TIGR00574">
    <property type="entry name" value="dnl1"/>
    <property type="match status" value="1"/>
</dbReference>
<dbReference type="GO" id="GO:0003677">
    <property type="term" value="F:DNA binding"/>
    <property type="evidence" value="ECO:0007669"/>
    <property type="project" value="InterPro"/>
</dbReference>
<keyword evidence="8 14" id="KW-0067">ATP-binding</keyword>
<evidence type="ECO:0000256" key="2">
    <source>
        <dbReference type="ARBA" id="ARBA00022598"/>
    </source>
</evidence>
<dbReference type="InterPro" id="IPR012340">
    <property type="entry name" value="NA-bd_OB-fold"/>
</dbReference>
<evidence type="ECO:0000256" key="10">
    <source>
        <dbReference type="ARBA" id="ARBA00023172"/>
    </source>
</evidence>
<dbReference type="PANTHER" id="PTHR45674:SF4">
    <property type="entry name" value="DNA LIGASE 1"/>
    <property type="match status" value="1"/>
</dbReference>
<keyword evidence="10 14" id="KW-0233">DNA recombination</keyword>
<dbReference type="EMBL" id="MFIZ01000005">
    <property type="protein sequence ID" value="OGG12021.1"/>
    <property type="molecule type" value="Genomic_DNA"/>
</dbReference>
<dbReference type="InterPro" id="IPR022865">
    <property type="entry name" value="DNA_ligae_ATP-dep_bac/arc"/>
</dbReference>
<dbReference type="Pfam" id="PF04675">
    <property type="entry name" value="DNA_ligase_A_N"/>
    <property type="match status" value="1"/>
</dbReference>